<evidence type="ECO:0000256" key="2">
    <source>
        <dbReference type="ARBA" id="ARBA00010788"/>
    </source>
</evidence>
<keyword evidence="4" id="KW-0507">mRNA processing</keyword>
<organism evidence="9 10">
    <name type="scientific">Caenorhabditis angaria</name>
    <dbReference type="NCBI Taxonomy" id="860376"/>
    <lineage>
        <taxon>Eukaryota</taxon>
        <taxon>Metazoa</taxon>
        <taxon>Ecdysozoa</taxon>
        <taxon>Nematoda</taxon>
        <taxon>Chromadorea</taxon>
        <taxon>Rhabditida</taxon>
        <taxon>Rhabditina</taxon>
        <taxon>Rhabditomorpha</taxon>
        <taxon>Rhabditoidea</taxon>
        <taxon>Rhabditidae</taxon>
        <taxon>Peloderinae</taxon>
        <taxon>Caenorhabditis</taxon>
    </lineage>
</organism>
<comment type="caution">
    <text evidence="9">The sequence shown here is derived from an EMBL/GenBank/DDBJ whole genome shotgun (WGS) entry which is preliminary data.</text>
</comment>
<dbReference type="OrthoDB" id="205794at2759"/>
<evidence type="ECO:0000256" key="5">
    <source>
        <dbReference type="ARBA" id="ARBA00022728"/>
    </source>
</evidence>
<dbReference type="EMBL" id="CANHGI010000003">
    <property type="protein sequence ID" value="CAI5445498.1"/>
    <property type="molecule type" value="Genomic_DNA"/>
</dbReference>
<dbReference type="PANTHER" id="PTHR13296">
    <property type="entry name" value="BCAS2 PROTEIN"/>
    <property type="match status" value="1"/>
</dbReference>
<evidence type="ECO:0000313" key="10">
    <source>
        <dbReference type="Proteomes" id="UP001152747"/>
    </source>
</evidence>
<reference evidence="9" key="1">
    <citation type="submission" date="2022-11" db="EMBL/GenBank/DDBJ databases">
        <authorList>
            <person name="Kikuchi T."/>
        </authorList>
    </citation>
    <scope>NUCLEOTIDE SEQUENCE</scope>
    <source>
        <strain evidence="9">PS1010</strain>
    </source>
</reference>
<comment type="similarity">
    <text evidence="2">Belongs to the SPF27 family.</text>
</comment>
<keyword evidence="5" id="KW-0747">Spliceosome</keyword>
<keyword evidence="8" id="KW-0175">Coiled coil</keyword>
<dbReference type="Proteomes" id="UP001152747">
    <property type="component" value="Unassembled WGS sequence"/>
</dbReference>
<feature type="coiled-coil region" evidence="8">
    <location>
        <begin position="137"/>
        <end position="171"/>
    </location>
</feature>
<evidence type="ECO:0000313" key="9">
    <source>
        <dbReference type="EMBL" id="CAI5445498.1"/>
    </source>
</evidence>
<evidence type="ECO:0000256" key="7">
    <source>
        <dbReference type="ARBA" id="ARBA00023242"/>
    </source>
</evidence>
<dbReference type="InterPro" id="IPR008409">
    <property type="entry name" value="SPF27"/>
</dbReference>
<evidence type="ECO:0000256" key="1">
    <source>
        <dbReference type="ARBA" id="ARBA00004123"/>
    </source>
</evidence>
<dbReference type="GO" id="GO:0071013">
    <property type="term" value="C:catalytic step 2 spliceosome"/>
    <property type="evidence" value="ECO:0007669"/>
    <property type="project" value="TreeGrafter"/>
</dbReference>
<dbReference type="GO" id="GO:0071011">
    <property type="term" value="C:precatalytic spliceosome"/>
    <property type="evidence" value="ECO:0007669"/>
    <property type="project" value="TreeGrafter"/>
</dbReference>
<dbReference type="Pfam" id="PF05700">
    <property type="entry name" value="BCAS2"/>
    <property type="match status" value="1"/>
</dbReference>
<gene>
    <name evidence="9" type="ORF">CAMP_LOCUS8135</name>
</gene>
<keyword evidence="6" id="KW-0508">mRNA splicing</keyword>
<proteinExistence type="inferred from homology"/>
<comment type="subcellular location">
    <subcellularLocation>
        <location evidence="1">Nucleus</location>
    </subcellularLocation>
</comment>
<dbReference type="GO" id="GO:0008380">
    <property type="term" value="P:RNA splicing"/>
    <property type="evidence" value="ECO:0007669"/>
    <property type="project" value="UniProtKB-KW"/>
</dbReference>
<sequence length="228" mass="26718">MTTLALTSGGSSQDDQILVDALPYLDTEYNESDRQNALKLIEHECKTFRPTKNYLTHLSVPDYDAFLSTCMQKEMERINRKEEMVKLDMSRCELPPPSAAKGLDRKLWRKVLRNAKSQNEHLLIRQINLELMDEFAAESYLQRNKDLENSLTEIEKKLRKTKEEVMEIHADRKRNQLDAGNKLKQLEESWVTMVTNNYKMELATRQMSHENKVQIKKLKLDPAIFETK</sequence>
<keyword evidence="7" id="KW-0539">Nucleus</keyword>
<protein>
    <recommendedName>
        <fullName evidence="3">Pre-mRNA-splicing factor SPF27</fullName>
    </recommendedName>
</protein>
<accession>A0A9P1IJ96</accession>
<dbReference type="GO" id="GO:0000974">
    <property type="term" value="C:Prp19 complex"/>
    <property type="evidence" value="ECO:0007669"/>
    <property type="project" value="TreeGrafter"/>
</dbReference>
<evidence type="ECO:0000256" key="3">
    <source>
        <dbReference type="ARBA" id="ARBA00014158"/>
    </source>
</evidence>
<evidence type="ECO:0000256" key="8">
    <source>
        <dbReference type="SAM" id="Coils"/>
    </source>
</evidence>
<evidence type="ECO:0000256" key="6">
    <source>
        <dbReference type="ARBA" id="ARBA00023187"/>
    </source>
</evidence>
<name>A0A9P1IJ96_9PELO</name>
<dbReference type="PANTHER" id="PTHR13296:SF0">
    <property type="entry name" value="PRE-MRNA-SPLICING FACTOR SPF27"/>
    <property type="match status" value="1"/>
</dbReference>
<dbReference type="AlphaFoldDB" id="A0A9P1IJ96"/>
<keyword evidence="10" id="KW-1185">Reference proteome</keyword>
<evidence type="ECO:0000256" key="4">
    <source>
        <dbReference type="ARBA" id="ARBA00022664"/>
    </source>
</evidence>
<dbReference type="GO" id="GO:0006397">
    <property type="term" value="P:mRNA processing"/>
    <property type="evidence" value="ECO:0007669"/>
    <property type="project" value="UniProtKB-KW"/>
</dbReference>